<dbReference type="Gene3D" id="3.30.700.10">
    <property type="entry name" value="Glycoprotein, Type 4 Pilin"/>
    <property type="match status" value="1"/>
</dbReference>
<evidence type="ECO:0000313" key="3">
    <source>
        <dbReference type="EMBL" id="OWK37777.1"/>
    </source>
</evidence>
<dbReference type="InterPro" id="IPR045584">
    <property type="entry name" value="Pilin-like"/>
</dbReference>
<dbReference type="EMBL" id="NIDE01000014">
    <property type="protein sequence ID" value="OWK37777.1"/>
    <property type="molecule type" value="Genomic_DNA"/>
</dbReference>
<keyword evidence="4" id="KW-1185">Reference proteome</keyword>
<gene>
    <name evidence="3" type="ORF">FRUB_06897</name>
</gene>
<dbReference type="SUPFAM" id="SSF54523">
    <property type="entry name" value="Pili subunits"/>
    <property type="match status" value="1"/>
</dbReference>
<keyword evidence="1" id="KW-0472">Membrane</keyword>
<reference evidence="4" key="1">
    <citation type="submission" date="2017-06" db="EMBL/GenBank/DDBJ databases">
        <title>Genome analysis of Fimbriiglobus ruber SP5, the first member of the order Planctomycetales with confirmed chitinolytic capability.</title>
        <authorList>
            <person name="Ravin N.V."/>
            <person name="Rakitin A.L."/>
            <person name="Ivanova A.A."/>
            <person name="Beletsky A.V."/>
            <person name="Kulichevskaya I.S."/>
            <person name="Mardanov A.V."/>
            <person name="Dedysh S.N."/>
        </authorList>
    </citation>
    <scope>NUCLEOTIDE SEQUENCE [LARGE SCALE GENOMIC DNA]</scope>
    <source>
        <strain evidence="4">SP5</strain>
    </source>
</reference>
<dbReference type="Proteomes" id="UP000214646">
    <property type="component" value="Unassembled WGS sequence"/>
</dbReference>
<comment type="caution">
    <text evidence="3">The sequence shown here is derived from an EMBL/GenBank/DDBJ whole genome shotgun (WGS) entry which is preliminary data.</text>
</comment>
<feature type="domain" description="DUF1559" evidence="2">
    <location>
        <begin position="37"/>
        <end position="100"/>
    </location>
</feature>
<feature type="transmembrane region" description="Helical" evidence="1">
    <location>
        <begin position="12"/>
        <end position="33"/>
    </location>
</feature>
<evidence type="ECO:0000256" key="1">
    <source>
        <dbReference type="SAM" id="Phobius"/>
    </source>
</evidence>
<dbReference type="PANTHER" id="PTHR30093">
    <property type="entry name" value="GENERAL SECRETION PATHWAY PROTEIN G"/>
    <property type="match status" value="1"/>
</dbReference>
<dbReference type="NCBIfam" id="TIGR02532">
    <property type="entry name" value="IV_pilin_GFxxxE"/>
    <property type="match status" value="1"/>
</dbReference>
<dbReference type="PANTHER" id="PTHR30093:SF2">
    <property type="entry name" value="TYPE II SECRETION SYSTEM PROTEIN H"/>
    <property type="match status" value="1"/>
</dbReference>
<dbReference type="AlphaFoldDB" id="A0A225DNP1"/>
<evidence type="ECO:0000313" key="4">
    <source>
        <dbReference type="Proteomes" id="UP000214646"/>
    </source>
</evidence>
<sequence length="241" mass="25820">MRSVLTRSSRGAFTLIELLVVIAIIAILIGLLLPAVQKVRMAANKARSSNDLKQMVLGVHNFESANGVLPVSSVITVEDPTMSGYVHYQIYPYVERNSAVYRCAADPSSETASTVTSYMQNGNVFTSPALRIVQLTAGTSNLLAFGPIYRNCNGTLVLWEQTLSQGLVPNIGTFPTTVTNPVLYQVPSTSCTTAAFVTPFPIALFAFCDGSVRGLGAAATTTTFMNQIMNPTNAQPVTFPD</sequence>
<dbReference type="Pfam" id="PF07963">
    <property type="entry name" value="N_methyl"/>
    <property type="match status" value="1"/>
</dbReference>
<evidence type="ECO:0000259" key="2">
    <source>
        <dbReference type="Pfam" id="PF07596"/>
    </source>
</evidence>
<proteinExistence type="predicted"/>
<dbReference type="RefSeq" id="WP_088257626.1">
    <property type="nucleotide sequence ID" value="NZ_NIDE01000014.1"/>
</dbReference>
<dbReference type="Pfam" id="PF07596">
    <property type="entry name" value="SBP_bac_10"/>
    <property type="match status" value="1"/>
</dbReference>
<dbReference type="InterPro" id="IPR011453">
    <property type="entry name" value="DUF1559"/>
</dbReference>
<keyword evidence="1" id="KW-0812">Transmembrane</keyword>
<name>A0A225DNP1_9BACT</name>
<keyword evidence="1" id="KW-1133">Transmembrane helix</keyword>
<protein>
    <recommendedName>
        <fullName evidence="2">DUF1559 domain-containing protein</fullName>
    </recommendedName>
</protein>
<dbReference type="InterPro" id="IPR012902">
    <property type="entry name" value="N_methyl_site"/>
</dbReference>
<accession>A0A225DNP1</accession>
<organism evidence="3 4">
    <name type="scientific">Fimbriiglobus ruber</name>
    <dbReference type="NCBI Taxonomy" id="1908690"/>
    <lineage>
        <taxon>Bacteria</taxon>
        <taxon>Pseudomonadati</taxon>
        <taxon>Planctomycetota</taxon>
        <taxon>Planctomycetia</taxon>
        <taxon>Gemmatales</taxon>
        <taxon>Gemmataceae</taxon>
        <taxon>Fimbriiglobus</taxon>
    </lineage>
</organism>